<keyword evidence="5 11" id="KW-0812">Transmembrane</keyword>
<sequence>MNMKHEEDPRKRQWMKRRHFAVRLNVFFFCTFVLFSILVVRLAIMQFVETKELMALKNEQNEASNPIPPIRGNIYDREGAPLAYSTSTQSLFYRVQPQTKNEEFVELAKRLADIFAKYGEDGEETMTAEEIIKEMNVGVDLALNPTTITLYYNTPRRIKTDLSDEELAFFTEHRDEFKGIEIVEESIRHYTLNPDAPEGEEATIAAQLLGYLREFRVAQANPVSIYDVYRNPEEDVDYLQEEGVGLEGLEYMYQKELRGENGEKIYSINPMGQIVGDRVSIIPPVKGHNLFLTLDKDVQLAAENAIREHVVKLQKDPRYTSVNKTGVKATSGYAVAMEVSEQNMGKVIAMANYPSYDSNVWRGGISTETFAEISNKSLNGTIKGIPAHYEDDTERAKHPGSLVPLGSTIKPLTVLVGLDQGLITTESIYRDTGIFEFGRDDSRIRNSNSASYGSMDPSRAIEKSSNTFMAAMIGEPLYRRYGGEGGRSIEVWDEYMKQFGLGADTGSGLPNESRGSIDYTETSSTGSQLASMVFASFGQGGRYTTLQLAQFAATLATQGKRPKPQFVNRIETYDGNIVEQFEPEILNEVSFKQEHWDEVLDGMSKVYKMEFEDFPYTVGSKTGTSQQAVSGGLVENGIFIAFAPLDNPKLAVAVVVPEGGYGSAAAAPIARKIFDAYDEQYGLGDAPIGLIEATTP</sequence>
<proteinExistence type="inferred from homology"/>
<comment type="similarity">
    <text evidence="3">Belongs to the transpeptidase family.</text>
</comment>
<reference evidence="15" key="1">
    <citation type="journal article" date="2019" name="Int. J. Syst. Evol. Microbiol.">
        <title>The Global Catalogue of Microorganisms (GCM) 10K type strain sequencing project: providing services to taxonomists for standard genome sequencing and annotation.</title>
        <authorList>
            <consortium name="The Broad Institute Genomics Platform"/>
            <consortium name="The Broad Institute Genome Sequencing Center for Infectious Disease"/>
            <person name="Wu L."/>
            <person name="Ma J."/>
        </authorList>
    </citation>
    <scope>NUCLEOTIDE SEQUENCE [LARGE SCALE GENOMIC DNA]</scope>
    <source>
        <strain evidence="15">KCTC 33676</strain>
    </source>
</reference>
<dbReference type="Gene3D" id="3.40.710.10">
    <property type="entry name" value="DD-peptidase/beta-lactamase superfamily"/>
    <property type="match status" value="1"/>
</dbReference>
<keyword evidence="15" id="KW-1185">Reference proteome</keyword>
<evidence type="ECO:0000256" key="10">
    <source>
        <dbReference type="ARBA" id="ARBA00023316"/>
    </source>
</evidence>
<comment type="caution">
    <text evidence="14">The sequence shown here is derived from an EMBL/GenBank/DDBJ whole genome shotgun (WGS) entry which is preliminary data.</text>
</comment>
<dbReference type="InterPro" id="IPR036138">
    <property type="entry name" value="PBP_dimer_sf"/>
</dbReference>
<dbReference type="PANTHER" id="PTHR30627">
    <property type="entry name" value="PEPTIDOGLYCAN D,D-TRANSPEPTIDASE"/>
    <property type="match status" value="1"/>
</dbReference>
<protein>
    <submittedName>
        <fullName evidence="14">Peptidoglycan D,D-transpeptidase FtsI family protein</fullName>
    </submittedName>
</protein>
<keyword evidence="6" id="KW-0133">Cell shape</keyword>
<dbReference type="PANTHER" id="PTHR30627:SF2">
    <property type="entry name" value="PEPTIDOGLYCAN D,D-TRANSPEPTIDASE MRDA"/>
    <property type="match status" value="1"/>
</dbReference>
<evidence type="ECO:0000256" key="2">
    <source>
        <dbReference type="ARBA" id="ARBA00004236"/>
    </source>
</evidence>
<evidence type="ECO:0000256" key="11">
    <source>
        <dbReference type="SAM" id="Phobius"/>
    </source>
</evidence>
<evidence type="ECO:0000256" key="4">
    <source>
        <dbReference type="ARBA" id="ARBA00022475"/>
    </source>
</evidence>
<gene>
    <name evidence="14" type="ORF">ACFSUC_03610</name>
</gene>
<keyword evidence="7" id="KW-0573">Peptidoglycan synthesis</keyword>
<comment type="subcellular location">
    <subcellularLocation>
        <location evidence="2">Cell membrane</location>
    </subcellularLocation>
    <subcellularLocation>
        <location evidence="1">Membrane</location>
        <topology evidence="1">Single-pass membrane protein</topology>
    </subcellularLocation>
</comment>
<dbReference type="EMBL" id="JBHUMM010000005">
    <property type="protein sequence ID" value="MFD2670695.1"/>
    <property type="molecule type" value="Genomic_DNA"/>
</dbReference>
<keyword evidence="8 11" id="KW-1133">Transmembrane helix</keyword>
<evidence type="ECO:0000256" key="6">
    <source>
        <dbReference type="ARBA" id="ARBA00022960"/>
    </source>
</evidence>
<keyword evidence="10" id="KW-0961">Cell wall biogenesis/degradation</keyword>
<accession>A0ABW5R7Y4</accession>
<dbReference type="RefSeq" id="WP_379928119.1">
    <property type="nucleotide sequence ID" value="NZ_JBHUMM010000005.1"/>
</dbReference>
<keyword evidence="4" id="KW-1003">Cell membrane</keyword>
<evidence type="ECO:0000256" key="1">
    <source>
        <dbReference type="ARBA" id="ARBA00004167"/>
    </source>
</evidence>
<evidence type="ECO:0000259" key="13">
    <source>
        <dbReference type="Pfam" id="PF03717"/>
    </source>
</evidence>
<dbReference type="InterPro" id="IPR001460">
    <property type="entry name" value="PCN-bd_Tpept"/>
</dbReference>
<evidence type="ECO:0000313" key="14">
    <source>
        <dbReference type="EMBL" id="MFD2670695.1"/>
    </source>
</evidence>
<name>A0ABW5R7Y4_9BACL</name>
<dbReference type="SUPFAM" id="SSF56601">
    <property type="entry name" value="beta-lactamase/transpeptidase-like"/>
    <property type="match status" value="1"/>
</dbReference>
<evidence type="ECO:0000256" key="7">
    <source>
        <dbReference type="ARBA" id="ARBA00022984"/>
    </source>
</evidence>
<dbReference type="Pfam" id="PF03717">
    <property type="entry name" value="PBP_dimer"/>
    <property type="match status" value="1"/>
</dbReference>
<dbReference type="InterPro" id="IPR005311">
    <property type="entry name" value="PBP_dimer"/>
</dbReference>
<dbReference type="Proteomes" id="UP001597497">
    <property type="component" value="Unassembled WGS sequence"/>
</dbReference>
<evidence type="ECO:0000256" key="5">
    <source>
        <dbReference type="ARBA" id="ARBA00022692"/>
    </source>
</evidence>
<evidence type="ECO:0000256" key="8">
    <source>
        <dbReference type="ARBA" id="ARBA00022989"/>
    </source>
</evidence>
<feature type="domain" description="Penicillin-binding protein transpeptidase" evidence="12">
    <location>
        <begin position="340"/>
        <end position="674"/>
    </location>
</feature>
<feature type="transmembrane region" description="Helical" evidence="11">
    <location>
        <begin position="20"/>
        <end position="44"/>
    </location>
</feature>
<evidence type="ECO:0000256" key="3">
    <source>
        <dbReference type="ARBA" id="ARBA00007171"/>
    </source>
</evidence>
<evidence type="ECO:0000259" key="12">
    <source>
        <dbReference type="Pfam" id="PF00905"/>
    </source>
</evidence>
<dbReference type="InterPro" id="IPR012338">
    <property type="entry name" value="Beta-lactam/transpept-like"/>
</dbReference>
<evidence type="ECO:0000313" key="15">
    <source>
        <dbReference type="Proteomes" id="UP001597497"/>
    </source>
</evidence>
<evidence type="ECO:0000256" key="9">
    <source>
        <dbReference type="ARBA" id="ARBA00023136"/>
    </source>
</evidence>
<organism evidence="14 15">
    <name type="scientific">Marinicrinis sediminis</name>
    <dbReference type="NCBI Taxonomy" id="1652465"/>
    <lineage>
        <taxon>Bacteria</taxon>
        <taxon>Bacillati</taxon>
        <taxon>Bacillota</taxon>
        <taxon>Bacilli</taxon>
        <taxon>Bacillales</taxon>
        <taxon>Paenibacillaceae</taxon>
    </lineage>
</organism>
<dbReference type="Pfam" id="PF00905">
    <property type="entry name" value="Transpeptidase"/>
    <property type="match status" value="1"/>
</dbReference>
<dbReference type="Gene3D" id="3.90.1310.10">
    <property type="entry name" value="Penicillin-binding protein 2a (Domain 2)"/>
    <property type="match status" value="1"/>
</dbReference>
<dbReference type="InterPro" id="IPR050515">
    <property type="entry name" value="Beta-lactam/transpept"/>
</dbReference>
<feature type="domain" description="Penicillin-binding protein dimerisation" evidence="13">
    <location>
        <begin position="66"/>
        <end position="276"/>
    </location>
</feature>
<dbReference type="SUPFAM" id="SSF56519">
    <property type="entry name" value="Penicillin binding protein dimerisation domain"/>
    <property type="match status" value="1"/>
</dbReference>
<keyword evidence="9 11" id="KW-0472">Membrane</keyword>